<gene>
    <name evidence="1" type="ORF">D9K79_07745</name>
</gene>
<protein>
    <recommendedName>
        <fullName evidence="3">AlpA family phage regulatory protein</fullName>
    </recommendedName>
</protein>
<evidence type="ECO:0000313" key="1">
    <source>
        <dbReference type="EMBL" id="RLL47174.1"/>
    </source>
</evidence>
<sequence length="71" mass="8591">MAYLTSQELLNRFKIKSQTTLWRWQQPTQKIFKEPFPSPIKVSVGSKSLWDEEQIIIWENQYFRNNKSLTN</sequence>
<accession>A0ABX9U7C2</accession>
<evidence type="ECO:0008006" key="3">
    <source>
        <dbReference type="Google" id="ProtNLM"/>
    </source>
</evidence>
<dbReference type="Proteomes" id="UP000273105">
    <property type="component" value="Unassembled WGS sequence"/>
</dbReference>
<dbReference type="EMBL" id="RCHE01000014">
    <property type="protein sequence ID" value="RLL47174.1"/>
    <property type="molecule type" value="Genomic_DNA"/>
</dbReference>
<proteinExistence type="predicted"/>
<evidence type="ECO:0000313" key="2">
    <source>
        <dbReference type="Proteomes" id="UP000273105"/>
    </source>
</evidence>
<name>A0ABX9U7C2_9GAMM</name>
<reference evidence="1 2" key="1">
    <citation type="submission" date="2018-09" db="EMBL/GenBank/DDBJ databases">
        <title>The draft genome of Acinetobacter sp. strains.</title>
        <authorList>
            <person name="Qin J."/>
            <person name="Feng Y."/>
            <person name="Zong Z."/>
        </authorList>
    </citation>
    <scope>NUCLEOTIDE SEQUENCE [LARGE SCALE GENOMIC DNA]</scope>
    <source>
        <strain evidence="1 2">WCHAc060001</strain>
    </source>
</reference>
<comment type="caution">
    <text evidence="1">The sequence shown here is derived from an EMBL/GenBank/DDBJ whole genome shotgun (WGS) entry which is preliminary data.</text>
</comment>
<keyword evidence="2" id="KW-1185">Reference proteome</keyword>
<organism evidence="1 2">
    <name type="scientific">Acinetobacter cumulans</name>
    <dbReference type="NCBI Taxonomy" id="2136182"/>
    <lineage>
        <taxon>Bacteria</taxon>
        <taxon>Pseudomonadati</taxon>
        <taxon>Pseudomonadota</taxon>
        <taxon>Gammaproteobacteria</taxon>
        <taxon>Moraxellales</taxon>
        <taxon>Moraxellaceae</taxon>
        <taxon>Acinetobacter</taxon>
    </lineage>
</organism>